<reference evidence="2" key="1">
    <citation type="journal article" date="2005" name="PLoS Biol.">
        <title>The genomes of Oryza sativa: a history of duplications.</title>
        <authorList>
            <person name="Yu J."/>
            <person name="Wang J."/>
            <person name="Lin W."/>
            <person name="Li S."/>
            <person name="Li H."/>
            <person name="Zhou J."/>
            <person name="Ni P."/>
            <person name="Dong W."/>
            <person name="Hu S."/>
            <person name="Zeng C."/>
            <person name="Zhang J."/>
            <person name="Zhang Y."/>
            <person name="Li R."/>
            <person name="Xu Z."/>
            <person name="Li S."/>
            <person name="Li X."/>
            <person name="Zheng H."/>
            <person name="Cong L."/>
            <person name="Lin L."/>
            <person name="Yin J."/>
            <person name="Geng J."/>
            <person name="Li G."/>
            <person name="Shi J."/>
            <person name="Liu J."/>
            <person name="Lv H."/>
            <person name="Li J."/>
            <person name="Wang J."/>
            <person name="Deng Y."/>
            <person name="Ran L."/>
            <person name="Shi X."/>
            <person name="Wang X."/>
            <person name="Wu Q."/>
            <person name="Li C."/>
            <person name="Ren X."/>
            <person name="Wang J."/>
            <person name="Wang X."/>
            <person name="Li D."/>
            <person name="Liu D."/>
            <person name="Zhang X."/>
            <person name="Ji Z."/>
            <person name="Zhao W."/>
            <person name="Sun Y."/>
            <person name="Zhang Z."/>
            <person name="Bao J."/>
            <person name="Han Y."/>
            <person name="Dong L."/>
            <person name="Ji J."/>
            <person name="Chen P."/>
            <person name="Wu S."/>
            <person name="Liu J."/>
            <person name="Xiao Y."/>
            <person name="Bu D."/>
            <person name="Tan J."/>
            <person name="Yang L."/>
            <person name="Ye C."/>
            <person name="Zhang J."/>
            <person name="Xu J."/>
            <person name="Zhou Y."/>
            <person name="Yu Y."/>
            <person name="Zhang B."/>
            <person name="Zhuang S."/>
            <person name="Wei H."/>
            <person name="Liu B."/>
            <person name="Lei M."/>
            <person name="Yu H."/>
            <person name="Li Y."/>
            <person name="Xu H."/>
            <person name="Wei S."/>
            <person name="He X."/>
            <person name="Fang L."/>
            <person name="Zhang Z."/>
            <person name="Zhang Y."/>
            <person name="Huang X."/>
            <person name="Su Z."/>
            <person name="Tong W."/>
            <person name="Li J."/>
            <person name="Tong Z."/>
            <person name="Li S."/>
            <person name="Ye J."/>
            <person name="Wang L."/>
            <person name="Fang L."/>
            <person name="Lei T."/>
            <person name="Chen C."/>
            <person name="Chen H."/>
            <person name="Xu Z."/>
            <person name="Li H."/>
            <person name="Huang H."/>
            <person name="Zhang F."/>
            <person name="Xu H."/>
            <person name="Li N."/>
            <person name="Zhao C."/>
            <person name="Li S."/>
            <person name="Dong L."/>
            <person name="Huang Y."/>
            <person name="Li L."/>
            <person name="Xi Y."/>
            <person name="Qi Q."/>
            <person name="Li W."/>
            <person name="Zhang B."/>
            <person name="Hu W."/>
            <person name="Zhang Y."/>
            <person name="Tian X."/>
            <person name="Jiao Y."/>
            <person name="Liang X."/>
            <person name="Jin J."/>
            <person name="Gao L."/>
            <person name="Zheng W."/>
            <person name="Hao B."/>
            <person name="Liu S."/>
            <person name="Wang W."/>
            <person name="Yuan L."/>
            <person name="Cao M."/>
            <person name="McDermott J."/>
            <person name="Samudrala R."/>
            <person name="Wang J."/>
            <person name="Wong G.K."/>
            <person name="Yang H."/>
        </authorList>
    </citation>
    <scope>NUCLEOTIDE SEQUENCE [LARGE SCALE GENOMIC DNA]</scope>
</reference>
<dbReference type="Proteomes" id="UP000007752">
    <property type="component" value="Chromosome 12"/>
</dbReference>
<organism evidence="2">
    <name type="scientific">Oryza sativa subsp. japonica</name>
    <name type="common">Rice</name>
    <dbReference type="NCBI Taxonomy" id="39947"/>
    <lineage>
        <taxon>Eukaryota</taxon>
        <taxon>Viridiplantae</taxon>
        <taxon>Streptophyta</taxon>
        <taxon>Embryophyta</taxon>
        <taxon>Tracheophyta</taxon>
        <taxon>Spermatophyta</taxon>
        <taxon>Magnoliopsida</taxon>
        <taxon>Liliopsida</taxon>
        <taxon>Poales</taxon>
        <taxon>Poaceae</taxon>
        <taxon>BOP clade</taxon>
        <taxon>Oryzoideae</taxon>
        <taxon>Oryzeae</taxon>
        <taxon>Oryzinae</taxon>
        <taxon>Oryza</taxon>
        <taxon>Oryza sativa</taxon>
    </lineage>
</organism>
<dbReference type="OrthoDB" id="10287423at2759"/>
<evidence type="ECO:0000256" key="1">
    <source>
        <dbReference type="SAM" id="Phobius"/>
    </source>
</evidence>
<keyword evidence="1" id="KW-0472">Membrane</keyword>
<dbReference type="KEGG" id="osa:107279779"/>
<dbReference type="AlphaFoldDB" id="A0A8J8XL97"/>
<name>A0A8J8XL97_ORYSJ</name>
<evidence type="ECO:0000313" key="2">
    <source>
        <dbReference type="EMBL" id="EEE53534.1"/>
    </source>
</evidence>
<keyword evidence="1" id="KW-1133">Transmembrane helix</keyword>
<reference evidence="2" key="2">
    <citation type="submission" date="2008-12" db="EMBL/GenBank/DDBJ databases">
        <title>Improved gene annotation of the rice (Oryza sativa) genomes.</title>
        <authorList>
            <person name="Wang J."/>
            <person name="Li R."/>
            <person name="Fan W."/>
            <person name="Huang Q."/>
            <person name="Zhang J."/>
            <person name="Zhou Y."/>
            <person name="Hu Y."/>
            <person name="Zi S."/>
            <person name="Li J."/>
            <person name="Ni P."/>
            <person name="Zheng H."/>
            <person name="Zhang Y."/>
            <person name="Zhao M."/>
            <person name="Hao Q."/>
            <person name="McDermott J."/>
            <person name="Samudrala R."/>
            <person name="Kristiansen K."/>
            <person name="Wong G.K.-S."/>
        </authorList>
    </citation>
    <scope>NUCLEOTIDE SEQUENCE</scope>
</reference>
<keyword evidence="1" id="KW-0812">Transmembrane</keyword>
<dbReference type="EMBL" id="CM000149">
    <property type="protein sequence ID" value="EEE53534.1"/>
    <property type="molecule type" value="Genomic_DNA"/>
</dbReference>
<proteinExistence type="predicted"/>
<feature type="transmembrane region" description="Helical" evidence="1">
    <location>
        <begin position="728"/>
        <end position="747"/>
    </location>
</feature>
<protein>
    <submittedName>
        <fullName evidence="2">Uncharacterized protein</fullName>
    </submittedName>
</protein>
<accession>A0A8J8XL97</accession>
<sequence length="808" mass="90976">MASEHKLDMILRRMEEFERRRVEAEQTRRADFQSLKAALASWIPHVQNNTEDSHFLVGNKQYKMTPTMCSTECFSPNVEPNLAVDVVVTCATTSMTSVDLVSAEDAIGATYIYNPVQPMVTPAKCLTNCSNPNNIPDLTVAAVVTCTSTSLASMDLEVGKDVACTTEIDGPDCHKETHTKCSMLGLDVKGGADHVGGVFLTMSGVAKSVPISIESIDIFSARLVSDLKQDIPTPTGCLLRIPRYDSKTQFNKKLRLEGIELKPWPPPTYSGVISGLEFRPMPWPAFIYCWLEEHLLDPWPPPTEWAELELWPPPHENDILPLLINGFTHILVDRKAISKFWKAIWSELGEEWSLFVPKLYELHLSGLLQHSVSMISQQLMSRRIWSTKAKMKMLNGWDSKQYLSIMRPIPGLFVKLIQDISPKSHHQAYIEAQVAKKFLENFGEDKVHFLAQSIAVPDTHLGQGCIGCCWLYGPNAISTFHLLIAILHIVRPLYMENIFTRTSHVAKKWAKDLKGVVFDWNTLGIVVQEVNYIELICDRDSYGCSVQKCYPQSILFMHNGWSFGGLLDWNSKQYKNSMLIVNPLELMQVLLVPLVWDPDAEMGQIGSYALQPENCQLTTCMRAHCIKPSDYEIITAKENHAADAPRLLIVVMEDEGNTVWTLEFSVSGVVQKKRDLWLCAFAVNKDMKVVMFLQQYGYANLVIVNLLSVPWDPGGSHLALAIKQGTRLSLWAITSIGWLCFLWSYWLHYKRNSNRGDQVGEACTASSHRLGDKPNFKGRRMLGAMWAAIWAGSATFQEVQASPRGNHI</sequence>
<gene>
    <name evidence="2" type="ORF">OsJ_36738</name>
</gene>